<reference evidence="2 3" key="1">
    <citation type="submission" date="2021-03" db="EMBL/GenBank/DDBJ databases">
        <title>Whole genome sequence of Agrobacterium sp. strain Rnr.</title>
        <authorList>
            <person name="Mafakheri H."/>
            <person name="Taghavi S.M."/>
            <person name="Nemanja K."/>
            <person name="Osdaghi E."/>
        </authorList>
    </citation>
    <scope>NUCLEOTIDE SEQUENCE [LARGE SCALE GENOMIC DNA]</scope>
    <source>
        <strain evidence="2 3">Rnr</strain>
    </source>
</reference>
<sequence>MASVPQHDFRFGGHQTFALRIAWLPKAAAAIERGEDPLSNPLVGVVSLGLGKNMVEALRCWIDAYGVASKTDGRWSLTAFGRALFGAHGHDPYLEDQQTLWLLHWKIATLQTAPFFAWELLFNRWNEPTFSASAALLAFSQEAERAQRALSPVSAKQHLDVCLHTYLPGRSGRSEEALDSPLSSLRLIRHVGVRELAEGRNEQVYAFDLEPKNSLSQTTFEFCLHDWWNRELQHEETVTLNEVAFSRLSPGRVLRLPENEVRERLGVLSREKNASFELLESLNQIMVRRRQRREPLALLSKVYAAEDLAHA</sequence>
<protein>
    <submittedName>
        <fullName evidence="2">DUF4007 family protein</fullName>
    </submittedName>
</protein>
<comment type="caution">
    <text evidence="2">The sequence shown here is derived from an EMBL/GenBank/DDBJ whole genome shotgun (WGS) entry which is preliminary data.</text>
</comment>
<dbReference type="InterPro" id="IPR025248">
    <property type="entry name" value="DUF4007"/>
</dbReference>
<evidence type="ECO:0000313" key="3">
    <source>
        <dbReference type="Proteomes" id="UP000664699"/>
    </source>
</evidence>
<organism evidence="2 3">
    <name type="scientific">Agrobacterium burrii</name>
    <dbReference type="NCBI Taxonomy" id="2815339"/>
    <lineage>
        <taxon>Bacteria</taxon>
        <taxon>Pseudomonadati</taxon>
        <taxon>Pseudomonadota</taxon>
        <taxon>Alphaproteobacteria</taxon>
        <taxon>Hyphomicrobiales</taxon>
        <taxon>Rhizobiaceae</taxon>
        <taxon>Rhizobium/Agrobacterium group</taxon>
        <taxon>Agrobacterium</taxon>
        <taxon>Agrobacterium tumefaciens complex</taxon>
    </lineage>
</organism>
<name>A0ABS3EG10_9HYPH</name>
<accession>A0ABS3EG10</accession>
<dbReference type="Pfam" id="PF13182">
    <property type="entry name" value="DUF4007"/>
    <property type="match status" value="1"/>
</dbReference>
<keyword evidence="3" id="KW-1185">Reference proteome</keyword>
<dbReference type="Proteomes" id="UP000664699">
    <property type="component" value="Unassembled WGS sequence"/>
</dbReference>
<feature type="domain" description="DUF4007" evidence="1">
    <location>
        <begin position="11"/>
        <end position="302"/>
    </location>
</feature>
<gene>
    <name evidence="2" type="ORF">JZX89_09105</name>
</gene>
<evidence type="ECO:0000259" key="1">
    <source>
        <dbReference type="Pfam" id="PF13182"/>
    </source>
</evidence>
<evidence type="ECO:0000313" key="2">
    <source>
        <dbReference type="EMBL" id="MBO0130906.1"/>
    </source>
</evidence>
<proteinExistence type="predicted"/>
<dbReference type="EMBL" id="JAFLNA010000004">
    <property type="protein sequence ID" value="MBO0130906.1"/>
    <property type="molecule type" value="Genomic_DNA"/>
</dbReference>
<dbReference type="RefSeq" id="WP_207133874.1">
    <property type="nucleotide sequence ID" value="NZ_JAFLNA010000004.1"/>
</dbReference>